<keyword evidence="2" id="KW-1185">Reference proteome</keyword>
<keyword evidence="1" id="KW-0472">Membrane</keyword>
<feature type="transmembrane region" description="Helical" evidence="1">
    <location>
        <begin position="441"/>
        <end position="464"/>
    </location>
</feature>
<proteinExistence type="predicted"/>
<sequence length="465" mass="50555">MVQQRNKHNWLNSGRLWIRKGICGSQQGSPQQTQTGQNIQNLTDRVEERDIYDYGGKENKAAIAAATTTTRAITGGSIRGDLQQNPNVNDMNGRNGAANRYSANYGYSSDEITTATAKATTITGEHLFDCTSISSTTGGTATNVKANFNGGQIATTAQLATSYGHEGEETTTTTKTVLTTGGLGGSSIQQQQGLYGTHAKSAMKKSAKGFGYVEDETTTTTKTVVTAENDGIGAQQKRGASASLARKSAAGYNYDESDDEFTTTTKTVTTTESSGGAPRVPLHQTQSYGFKKGAADYSFEDEQTTTTKVRYDMPPGSIDPLVGERQKGDVENYLQSSQVYGRNENENLLGRHSSLHVHQPPSPTKNYLDSVEDVQKSRAVGRRDPRRSVKFCVEDVQKSRAVGRRDPRRSVKFWDSQLTSSLMRSTLTSQAKKRRFNLCDLVFFVLAPCFIILILIAILITLGVA</sequence>
<protein>
    <submittedName>
        <fullName evidence="3">Uncharacterized protein</fullName>
    </submittedName>
</protein>
<evidence type="ECO:0000256" key="1">
    <source>
        <dbReference type="SAM" id="Phobius"/>
    </source>
</evidence>
<organism evidence="2 3">
    <name type="scientific">Ascaris lumbricoides</name>
    <name type="common">Giant roundworm</name>
    <dbReference type="NCBI Taxonomy" id="6252"/>
    <lineage>
        <taxon>Eukaryota</taxon>
        <taxon>Metazoa</taxon>
        <taxon>Ecdysozoa</taxon>
        <taxon>Nematoda</taxon>
        <taxon>Chromadorea</taxon>
        <taxon>Rhabditida</taxon>
        <taxon>Spirurina</taxon>
        <taxon>Ascaridomorpha</taxon>
        <taxon>Ascaridoidea</taxon>
        <taxon>Ascarididae</taxon>
        <taxon>Ascaris</taxon>
    </lineage>
</organism>
<reference evidence="3" key="1">
    <citation type="submission" date="2023-03" db="UniProtKB">
        <authorList>
            <consortium name="WormBaseParasite"/>
        </authorList>
    </citation>
    <scope>IDENTIFICATION</scope>
</reference>
<keyword evidence="1" id="KW-0812">Transmembrane</keyword>
<name>A0A9J2PKE4_ASCLU</name>
<dbReference type="AlphaFoldDB" id="A0A9J2PKE4"/>
<dbReference type="WBParaSite" id="ALUE_0000980401-mRNA-1">
    <property type="protein sequence ID" value="ALUE_0000980401-mRNA-1"/>
    <property type="gene ID" value="ALUE_0000980401"/>
</dbReference>
<dbReference type="Proteomes" id="UP000036681">
    <property type="component" value="Unplaced"/>
</dbReference>
<keyword evidence="1" id="KW-1133">Transmembrane helix</keyword>
<evidence type="ECO:0000313" key="2">
    <source>
        <dbReference type="Proteomes" id="UP000036681"/>
    </source>
</evidence>
<evidence type="ECO:0000313" key="3">
    <source>
        <dbReference type="WBParaSite" id="ALUE_0000980401-mRNA-1"/>
    </source>
</evidence>
<accession>A0A9J2PKE4</accession>